<keyword evidence="1" id="KW-0802">TPR repeat</keyword>
<dbReference type="EMBL" id="SORL01000007">
    <property type="protein sequence ID" value="TDY64725.1"/>
    <property type="molecule type" value="Genomic_DNA"/>
</dbReference>
<organism evidence="4 5">
    <name type="scientific">Algibacter lectus</name>
    <dbReference type="NCBI Taxonomy" id="221126"/>
    <lineage>
        <taxon>Bacteria</taxon>
        <taxon>Pseudomonadati</taxon>
        <taxon>Bacteroidota</taxon>
        <taxon>Flavobacteriia</taxon>
        <taxon>Flavobacteriales</taxon>
        <taxon>Flavobacteriaceae</taxon>
        <taxon>Algibacter</taxon>
    </lineage>
</organism>
<feature type="repeat" description="TPR" evidence="1">
    <location>
        <begin position="73"/>
        <end position="106"/>
    </location>
</feature>
<keyword evidence="5" id="KW-1185">Reference proteome</keyword>
<dbReference type="InterPro" id="IPR024983">
    <property type="entry name" value="CHAT_dom"/>
</dbReference>
<dbReference type="InterPro" id="IPR019734">
    <property type="entry name" value="TPR_rpt"/>
</dbReference>
<evidence type="ECO:0000313" key="4">
    <source>
        <dbReference type="EMBL" id="TDY64725.1"/>
    </source>
</evidence>
<gene>
    <name evidence="4" type="ORF">DFQ06_1645</name>
</gene>
<dbReference type="PROSITE" id="PS50005">
    <property type="entry name" value="TPR"/>
    <property type="match status" value="7"/>
</dbReference>
<dbReference type="SMART" id="SM00028">
    <property type="entry name" value="TPR"/>
    <property type="match status" value="10"/>
</dbReference>
<accession>A0A4R8ML88</accession>
<feature type="repeat" description="TPR" evidence="1">
    <location>
        <begin position="157"/>
        <end position="190"/>
    </location>
</feature>
<dbReference type="Gene3D" id="1.25.40.10">
    <property type="entry name" value="Tetratricopeptide repeat domain"/>
    <property type="match status" value="5"/>
</dbReference>
<dbReference type="Pfam" id="PF13181">
    <property type="entry name" value="TPR_8"/>
    <property type="match status" value="1"/>
</dbReference>
<protein>
    <submittedName>
        <fullName evidence="4">CHAT domain-containing protein</fullName>
    </submittedName>
</protein>
<evidence type="ECO:0000256" key="2">
    <source>
        <dbReference type="SAM" id="Phobius"/>
    </source>
</evidence>
<keyword evidence="2" id="KW-1133">Transmembrane helix</keyword>
<name>A0A4R8ML88_9FLAO</name>
<feature type="transmembrane region" description="Helical" evidence="2">
    <location>
        <begin position="1018"/>
        <end position="1035"/>
    </location>
</feature>
<dbReference type="InterPro" id="IPR011990">
    <property type="entry name" value="TPR-like_helical_dom_sf"/>
</dbReference>
<evidence type="ECO:0000259" key="3">
    <source>
        <dbReference type="Pfam" id="PF12770"/>
    </source>
</evidence>
<dbReference type="SUPFAM" id="SSF48452">
    <property type="entry name" value="TPR-like"/>
    <property type="match status" value="1"/>
</dbReference>
<feature type="domain" description="CHAT" evidence="3">
    <location>
        <begin position="710"/>
        <end position="1005"/>
    </location>
</feature>
<dbReference type="Proteomes" id="UP000294824">
    <property type="component" value="Unassembled WGS sequence"/>
</dbReference>
<evidence type="ECO:0000313" key="5">
    <source>
        <dbReference type="Proteomes" id="UP000294824"/>
    </source>
</evidence>
<feature type="repeat" description="TPR" evidence="1">
    <location>
        <begin position="323"/>
        <end position="356"/>
    </location>
</feature>
<feature type="repeat" description="TPR" evidence="1">
    <location>
        <begin position="281"/>
        <end position="314"/>
    </location>
</feature>
<dbReference type="PANTHER" id="PTHR10098">
    <property type="entry name" value="RAPSYN-RELATED"/>
    <property type="match status" value="1"/>
</dbReference>
<evidence type="ECO:0000256" key="1">
    <source>
        <dbReference type="PROSITE-ProRule" id="PRU00339"/>
    </source>
</evidence>
<feature type="repeat" description="TPR" evidence="1">
    <location>
        <begin position="239"/>
        <end position="272"/>
    </location>
</feature>
<sequence>MIMNKHLSFFWILVSFLFIPSLYAQKKADTLAASINYKTADSLLKKRDFNTSVLLFNEALNVYEKTSAFKKIADCYYKLGKCYEESLDYNKAQKFYEKSLKLKKEKLPSNHESISISLSSLGRLNFIQSNYKTALSFFEEALKVSLKAHKETDQVIGNRYNNIGLCYYNLGDLHTSLKYLEKSLNIDIKSLEENHINIGFSYINIGLIYFDLMQDEKAMMYYQKSLPYFVKNDYNKGLLGVYNNTGNILKSQGELNKALNYYQKSLAITLEYFKEDVSLLSLIYMNIGNTYGMLGAYDDALIYLNKSLEYYKTILDKNHDKIAKLYDNIGSLYSSKGDYNTALKYSKKGLTIQEKLGNHLETAYSLKLLGELKYKYEFYDEALFYNKKGLKLTQKIYGATHLLTSNLHYNMGITHYKKENYKTALKYLDSAIISNSKNAAANKSKALNLNNYFDHQLLLKTIHKKAQTLQLQSIQNKDNKQLEQSATLYYQADYIIDYIRESINNHQDKLVLAEQAKAIYADAITTHLLQYKNTTEKKHLINAWHFTEKSRSNTLKDLLNDTNAKNFSNLPSELLDFEKSIKSDIAYYQSQIVAEQSENTLDTDKIKSFENELFTINQKKDSLIKVLKKDYPKYYQLKHKTESFSVKDIQDKINNRTTVLEFFSTKSKIYAFTISKNDVSIKELTISELDKKIERFNISITSENLNDYKKIASVLYQELIKPLDKKLIGDELIIIPDDILWYLNFDLLLTNNNNKNSRELPYLLKKHAISYSNSADLLFNPIIKNTSESKTLKKCLAFSYSNAPSTKKPNKNSVSPANDIKEDLPGARKEIDMISKIIDGQYYYGVNAIESTFKQNVEKYNILHLALHGEVDNENPENSKLFFTKSKDTIEDDILYNHELFALNIPADLVVLSACNTGIGEIANGEGIMSLGNAFQYAGAKSLLLSKWEVHDKSTPELMKCFYSNLKKGMNKPKALQQAKLKYLANTEAFYTNPFYWGSFYIIGNTDAISLKNNSNNTYYWIAGVLFILSLVYLLKKYKSKN</sequence>
<comment type="caution">
    <text evidence="4">The sequence shown here is derived from an EMBL/GenBank/DDBJ whole genome shotgun (WGS) entry which is preliminary data.</text>
</comment>
<dbReference type="Pfam" id="PF12770">
    <property type="entry name" value="CHAT"/>
    <property type="match status" value="1"/>
</dbReference>
<dbReference type="Pfam" id="PF13424">
    <property type="entry name" value="TPR_12"/>
    <property type="match status" value="3"/>
</dbReference>
<dbReference type="AlphaFoldDB" id="A0A4R8ML88"/>
<reference evidence="4 5" key="1">
    <citation type="submission" date="2019-03" db="EMBL/GenBank/DDBJ databases">
        <title>Genomic Encyclopedia of Type Strains, Phase III (KMG-III): the genomes of soil and plant-associated and newly described type strains.</title>
        <authorList>
            <person name="Whitman W."/>
        </authorList>
    </citation>
    <scope>NUCLEOTIDE SEQUENCE [LARGE SCALE GENOMIC DNA]</scope>
    <source>
        <strain evidence="4 5">CECT 8301</strain>
    </source>
</reference>
<feature type="repeat" description="TPR" evidence="1">
    <location>
        <begin position="405"/>
        <end position="438"/>
    </location>
</feature>
<keyword evidence="2" id="KW-0812">Transmembrane</keyword>
<proteinExistence type="predicted"/>
<keyword evidence="2" id="KW-0472">Membrane</keyword>
<feature type="repeat" description="TPR" evidence="1">
    <location>
        <begin position="115"/>
        <end position="148"/>
    </location>
</feature>